<feature type="transmembrane region" description="Helical" evidence="2">
    <location>
        <begin position="62"/>
        <end position="84"/>
    </location>
</feature>
<comment type="similarity">
    <text evidence="1">Belongs to the polysaccharide synthase family.</text>
</comment>
<keyword evidence="5" id="KW-1185">Reference proteome</keyword>
<protein>
    <submittedName>
        <fullName evidence="4">Polysaccharide biosynthesis protein</fullName>
    </submittedName>
</protein>
<sequence length="641" mass="72862">MPTLLKAKLTIVRLLRPLVRNYVPRWVIFAIDLLIAFVSAQCAFFLVSTINGEPYHFLQFNWELLAIVGIQAIFYFIFRSYFGLIRYSNFRDTIKLLQVTVLSVLSILLINEVYYAYAEEKLILNAGVIMFGFITFSLLFFFRVVVKRLYQVINLNKPGINAYILGTKGEDIAMAEGLISKEANHFNIIGFIGLHQQKTRNRVFNLPIFNLAQLKDSSTIAKAIIVSEKRLQNLKIQHPDLIEELLDLKIKIFKLPKPQDYKEQSYFQALREIKIEDLLQRNPIKLNNQKLNQVYKDKCIFITGAAGSIGSEIVKQLIPFQPKHLILIDQAETPIHELCVYLKKHHPKLAFTEVIANIRDVKRITELFEDFQPDILFHGAAYKHVPMMESNPIEALSVNFEGTKNLAKLAIQHRIERFVFVSTDKAVNPTNIMGASKRAAELLIQSLSKQSSATNFITTRFGNVLGSNGSVIPHFTKQIQEKGPVTVTHPEITRYFMTIDEACQLVLEAGAMGNGGEIYVFDMGAPIKIIDLAKHMIRLTGLTPYTDIEIKFTGLRPGEKLYEELLADKETTLATHHEKILIAQASHQFTPDKLNLLKDLEKAIKNNCTKSGLETLRDLIPEYDCPDTKNTPSCQLHTTAK</sequence>
<proteinExistence type="inferred from homology"/>
<comment type="caution">
    <text evidence="4">The sequence shown here is derived from an EMBL/GenBank/DDBJ whole genome shotgun (WGS) entry which is preliminary data.</text>
</comment>
<organism evidence="4 5">
    <name type="scientific">Haloflavibacter putidus</name>
    <dbReference type="NCBI Taxonomy" id="2576776"/>
    <lineage>
        <taxon>Bacteria</taxon>
        <taxon>Pseudomonadati</taxon>
        <taxon>Bacteroidota</taxon>
        <taxon>Flavobacteriia</taxon>
        <taxon>Flavobacteriales</taxon>
        <taxon>Flavobacteriaceae</taxon>
        <taxon>Haloflavibacter</taxon>
    </lineage>
</organism>
<dbReference type="InterPro" id="IPR036291">
    <property type="entry name" value="NAD(P)-bd_dom_sf"/>
</dbReference>
<dbReference type="Pfam" id="PF02719">
    <property type="entry name" value="Polysacc_synt_2"/>
    <property type="match status" value="1"/>
</dbReference>
<keyword evidence="2" id="KW-0472">Membrane</keyword>
<dbReference type="PANTHER" id="PTHR43318:SF1">
    <property type="entry name" value="POLYSACCHARIDE BIOSYNTHESIS PROTEIN EPSC-RELATED"/>
    <property type="match status" value="1"/>
</dbReference>
<keyword evidence="2" id="KW-0812">Transmembrane</keyword>
<dbReference type="SUPFAM" id="SSF51735">
    <property type="entry name" value="NAD(P)-binding Rossmann-fold domains"/>
    <property type="match status" value="1"/>
</dbReference>
<feature type="transmembrane region" description="Helical" evidence="2">
    <location>
        <begin position="26"/>
        <end position="50"/>
    </location>
</feature>
<feature type="transmembrane region" description="Helical" evidence="2">
    <location>
        <begin position="123"/>
        <end position="146"/>
    </location>
</feature>
<dbReference type="Proteomes" id="UP000317169">
    <property type="component" value="Unassembled WGS sequence"/>
</dbReference>
<name>A0A507ZBP4_9FLAO</name>
<keyword evidence="2" id="KW-1133">Transmembrane helix</keyword>
<dbReference type="InterPro" id="IPR003869">
    <property type="entry name" value="Polysac_CapD-like"/>
</dbReference>
<feature type="transmembrane region" description="Helical" evidence="2">
    <location>
        <begin position="96"/>
        <end position="117"/>
    </location>
</feature>
<feature type="domain" description="Polysaccharide biosynthesis protein CapD-like" evidence="3">
    <location>
        <begin position="300"/>
        <end position="584"/>
    </location>
</feature>
<dbReference type="AlphaFoldDB" id="A0A507ZBP4"/>
<evidence type="ECO:0000256" key="2">
    <source>
        <dbReference type="SAM" id="Phobius"/>
    </source>
</evidence>
<evidence type="ECO:0000259" key="3">
    <source>
        <dbReference type="Pfam" id="PF02719"/>
    </source>
</evidence>
<reference evidence="4 5" key="1">
    <citation type="submission" date="2019-06" db="EMBL/GenBank/DDBJ databases">
        <title>Flavibacter putida gen. nov., sp. nov., a novel marine bacterium of the family Flavobacteriaceae isolated from coastal seawater.</title>
        <authorList>
            <person name="Feng X."/>
        </authorList>
    </citation>
    <scope>NUCLEOTIDE SEQUENCE [LARGE SCALE GENOMIC DNA]</scope>
    <source>
        <strain evidence="4 5">PLHSN227</strain>
    </source>
</reference>
<dbReference type="Gene3D" id="3.40.50.720">
    <property type="entry name" value="NAD(P)-binding Rossmann-like Domain"/>
    <property type="match status" value="2"/>
</dbReference>
<dbReference type="CDD" id="cd05237">
    <property type="entry name" value="UDP_invert_4-6DH_SDR_e"/>
    <property type="match status" value="1"/>
</dbReference>
<gene>
    <name evidence="4" type="ORF">FKR84_13105</name>
</gene>
<dbReference type="PANTHER" id="PTHR43318">
    <property type="entry name" value="UDP-N-ACETYLGLUCOSAMINE 4,6-DEHYDRATASE"/>
    <property type="match status" value="1"/>
</dbReference>
<dbReference type="EMBL" id="VIAR01000020">
    <property type="protein sequence ID" value="TQD33484.1"/>
    <property type="molecule type" value="Genomic_DNA"/>
</dbReference>
<evidence type="ECO:0000313" key="5">
    <source>
        <dbReference type="Proteomes" id="UP000317169"/>
    </source>
</evidence>
<accession>A0A507ZBP4</accession>
<evidence type="ECO:0000313" key="4">
    <source>
        <dbReference type="EMBL" id="TQD33484.1"/>
    </source>
</evidence>
<dbReference type="InterPro" id="IPR051203">
    <property type="entry name" value="Polysaccharide_Synthase-Rel"/>
</dbReference>
<dbReference type="RefSeq" id="WP_141422773.1">
    <property type="nucleotide sequence ID" value="NZ_VIAR01000020.1"/>
</dbReference>
<evidence type="ECO:0000256" key="1">
    <source>
        <dbReference type="ARBA" id="ARBA00007430"/>
    </source>
</evidence>
<dbReference type="OrthoDB" id="9803111at2"/>